<accession>A0ABD3HZJ8</accession>
<evidence type="ECO:0000313" key="2">
    <source>
        <dbReference type="Proteomes" id="UP001633002"/>
    </source>
</evidence>
<evidence type="ECO:0000313" key="1">
    <source>
        <dbReference type="EMBL" id="KAL3696900.1"/>
    </source>
</evidence>
<organism evidence="1 2">
    <name type="scientific">Riccia sorocarpa</name>
    <dbReference type="NCBI Taxonomy" id="122646"/>
    <lineage>
        <taxon>Eukaryota</taxon>
        <taxon>Viridiplantae</taxon>
        <taxon>Streptophyta</taxon>
        <taxon>Embryophyta</taxon>
        <taxon>Marchantiophyta</taxon>
        <taxon>Marchantiopsida</taxon>
        <taxon>Marchantiidae</taxon>
        <taxon>Marchantiales</taxon>
        <taxon>Ricciaceae</taxon>
        <taxon>Riccia</taxon>
    </lineage>
</organism>
<keyword evidence="2" id="KW-1185">Reference proteome</keyword>
<proteinExistence type="predicted"/>
<gene>
    <name evidence="1" type="ORF">R1sor_010976</name>
</gene>
<name>A0ABD3HZJ8_9MARC</name>
<protein>
    <submittedName>
        <fullName evidence="1">Uncharacterized protein</fullName>
    </submittedName>
</protein>
<dbReference type="AlphaFoldDB" id="A0ABD3HZJ8"/>
<reference evidence="1 2" key="1">
    <citation type="submission" date="2024-09" db="EMBL/GenBank/DDBJ databases">
        <title>Chromosome-scale assembly of Riccia sorocarpa.</title>
        <authorList>
            <person name="Paukszto L."/>
        </authorList>
    </citation>
    <scope>NUCLEOTIDE SEQUENCE [LARGE SCALE GENOMIC DNA]</scope>
    <source>
        <strain evidence="1">LP-2024</strain>
        <tissue evidence="1">Aerial parts of the thallus</tissue>
    </source>
</reference>
<sequence>MIRTGLSLNVNGIWEVAQLTHELQQIVSKFRSNFEGSKEGLNSLSEAYHDEVGETDELRAGVGTETAVVESPFVGVVEAVRSEAVSVPSLAETLPFVVALLDARVPDSQVPDLQDLTYWEHVLCFEIDSLEIELND</sequence>
<comment type="caution">
    <text evidence="1">The sequence shown here is derived from an EMBL/GenBank/DDBJ whole genome shotgun (WGS) entry which is preliminary data.</text>
</comment>
<dbReference type="Proteomes" id="UP001633002">
    <property type="component" value="Unassembled WGS sequence"/>
</dbReference>
<dbReference type="EMBL" id="JBJQOH010000002">
    <property type="protein sequence ID" value="KAL3696900.1"/>
    <property type="molecule type" value="Genomic_DNA"/>
</dbReference>